<sequence length="277" mass="32315">MANISSGALDTIQTATIEDNQKKQKSSNDKYHFDKLKLFFGEDYYVHGIKISQPTIGDILDIGESKFYTAISPFINNSTSIRLMLFNLGVENWCKVKDIEVYNLLSQIPEQDYSPLHLIFHDVNFLDYKIVPYTDENSEEQFGLYNPESNILLSENEYMEIAEYIRTIMNIHPKVEKAKGRTTRDWMRQEDQMNLSMKKPDDNSESNLLPIISALTNHPGFKYKLEELKQVKIYQFYDAVQRLQIYEQTHALMGGSYSGFCDTSKIDKEQFNFMREI</sequence>
<accession>A0A8S5NJM9</accession>
<dbReference type="EMBL" id="BK015176">
    <property type="protein sequence ID" value="DAD94490.1"/>
    <property type="molecule type" value="Genomic_DNA"/>
</dbReference>
<evidence type="ECO:0000313" key="1">
    <source>
        <dbReference type="EMBL" id="DAD94490.1"/>
    </source>
</evidence>
<name>A0A8S5NJM9_9CAUD</name>
<proteinExistence type="predicted"/>
<protein>
    <submittedName>
        <fullName evidence="1">Uncharacterized protein</fullName>
    </submittedName>
</protein>
<organism evidence="1">
    <name type="scientific">Siphoviridae sp. cttFh17</name>
    <dbReference type="NCBI Taxonomy" id="2826491"/>
    <lineage>
        <taxon>Viruses</taxon>
        <taxon>Duplodnaviria</taxon>
        <taxon>Heunggongvirae</taxon>
        <taxon>Uroviricota</taxon>
        <taxon>Caudoviricetes</taxon>
    </lineage>
</organism>
<reference evidence="1" key="1">
    <citation type="journal article" date="2021" name="Proc. Natl. Acad. Sci. U.S.A.">
        <title>A Catalog of Tens of Thousands of Viruses from Human Metagenomes Reveals Hidden Associations with Chronic Diseases.</title>
        <authorList>
            <person name="Tisza M.J."/>
            <person name="Buck C.B."/>
        </authorList>
    </citation>
    <scope>NUCLEOTIDE SEQUENCE</scope>
    <source>
        <strain evidence="1">CttFh17</strain>
    </source>
</reference>